<dbReference type="InterPro" id="IPR011330">
    <property type="entry name" value="Glyco_hydro/deAcase_b/a-brl"/>
</dbReference>
<dbReference type="InterPro" id="IPR050248">
    <property type="entry name" value="Polysacc_deacetylase_ArnD"/>
</dbReference>
<dbReference type="PANTHER" id="PTHR10587">
    <property type="entry name" value="GLYCOSYL TRANSFERASE-RELATED"/>
    <property type="match status" value="1"/>
</dbReference>
<dbReference type="CDD" id="cd10944">
    <property type="entry name" value="CE4_SmPgdA_like"/>
    <property type="match status" value="1"/>
</dbReference>
<dbReference type="Pfam" id="PF01522">
    <property type="entry name" value="Polysacc_deac_1"/>
    <property type="match status" value="1"/>
</dbReference>
<gene>
    <name evidence="2" type="ORF">GBZ86_05515</name>
</gene>
<evidence type="ECO:0000313" key="2">
    <source>
        <dbReference type="EMBL" id="MPQ43220.1"/>
    </source>
</evidence>
<proteinExistence type="predicted"/>
<dbReference type="Gene3D" id="3.20.20.370">
    <property type="entry name" value="Glycoside hydrolase/deacetylase"/>
    <property type="match status" value="1"/>
</dbReference>
<accession>A0A6I1MJF6</accession>
<dbReference type="OrthoDB" id="258610at2"/>
<evidence type="ECO:0000259" key="1">
    <source>
        <dbReference type="PROSITE" id="PS51677"/>
    </source>
</evidence>
<keyword evidence="3" id="KW-1185">Reference proteome</keyword>
<dbReference type="RefSeq" id="WP_152888546.1">
    <property type="nucleotide sequence ID" value="NZ_WHJC01000049.1"/>
</dbReference>
<dbReference type="PANTHER" id="PTHR10587:SF125">
    <property type="entry name" value="POLYSACCHARIDE DEACETYLASE YHEN-RELATED"/>
    <property type="match status" value="1"/>
</dbReference>
<organism evidence="2 3">
    <name type="scientific">Clostridium tarantellae</name>
    <dbReference type="NCBI Taxonomy" id="39493"/>
    <lineage>
        <taxon>Bacteria</taxon>
        <taxon>Bacillati</taxon>
        <taxon>Bacillota</taxon>
        <taxon>Clostridia</taxon>
        <taxon>Eubacteriales</taxon>
        <taxon>Clostridiaceae</taxon>
        <taxon>Clostridium</taxon>
    </lineage>
</organism>
<sequence>MKKNIIFMCFIIIFTILITIPCFAYEKNEDKENYNEKKIVYLTFDDGPGGKVTEKILDTLKKEEVKATFFVIGELAKDQPNIINRIYNEGHAIGLHTYTHNKNKIYRNNKSFLEENIQCQKTIEEITGFKPYILRFPFGCNNSLYKLNKSMVDTLHENNFKIYDWNVDSKDGMNPKLASYKIANNSKSTNSNSVVLLHCGYVNKNSAEALPIIIKYYKDNNYDFKIIDNSTTEIYKIKKEKN</sequence>
<dbReference type="SUPFAM" id="SSF88713">
    <property type="entry name" value="Glycoside hydrolase/deacetylase"/>
    <property type="match status" value="1"/>
</dbReference>
<name>A0A6I1MJF6_9CLOT</name>
<feature type="domain" description="NodB homology" evidence="1">
    <location>
        <begin position="38"/>
        <end position="225"/>
    </location>
</feature>
<dbReference type="InterPro" id="IPR002509">
    <property type="entry name" value="NODB_dom"/>
</dbReference>
<comment type="caution">
    <text evidence="2">The sequence shown here is derived from an EMBL/GenBank/DDBJ whole genome shotgun (WGS) entry which is preliminary data.</text>
</comment>
<dbReference type="GO" id="GO:0005975">
    <property type="term" value="P:carbohydrate metabolic process"/>
    <property type="evidence" value="ECO:0007669"/>
    <property type="project" value="InterPro"/>
</dbReference>
<protein>
    <submittedName>
        <fullName evidence="2">Polysaccharide deacetylase family protein</fullName>
    </submittedName>
</protein>
<dbReference type="AlphaFoldDB" id="A0A6I1MJF6"/>
<dbReference type="Proteomes" id="UP000430345">
    <property type="component" value="Unassembled WGS sequence"/>
</dbReference>
<dbReference type="GO" id="GO:0016810">
    <property type="term" value="F:hydrolase activity, acting on carbon-nitrogen (but not peptide) bonds"/>
    <property type="evidence" value="ECO:0007669"/>
    <property type="project" value="InterPro"/>
</dbReference>
<evidence type="ECO:0000313" key="3">
    <source>
        <dbReference type="Proteomes" id="UP000430345"/>
    </source>
</evidence>
<dbReference type="PROSITE" id="PS51677">
    <property type="entry name" value="NODB"/>
    <property type="match status" value="1"/>
</dbReference>
<dbReference type="EMBL" id="WHJC01000049">
    <property type="protein sequence ID" value="MPQ43220.1"/>
    <property type="molecule type" value="Genomic_DNA"/>
</dbReference>
<reference evidence="2 3" key="1">
    <citation type="submission" date="2019-10" db="EMBL/GenBank/DDBJ databases">
        <title>The Genome Sequence of Clostridium tarantellae Isolated from Fish Brain.</title>
        <authorList>
            <person name="Bano L."/>
            <person name="Kiel M."/>
            <person name="Sales G."/>
            <person name="Doxey A.C."/>
            <person name="Mansfield M.J."/>
            <person name="Schiavone M."/>
            <person name="Rossetto O."/>
            <person name="Pirazzini M."/>
            <person name="Dobrindt U."/>
            <person name="Montecucco C."/>
        </authorList>
    </citation>
    <scope>NUCLEOTIDE SEQUENCE [LARGE SCALE GENOMIC DNA]</scope>
    <source>
        <strain evidence="2 3">DSM 3997</strain>
    </source>
</reference>